<name>W9KMC3_FUSOX</name>
<dbReference type="EMBL" id="JH717899">
    <property type="protein sequence ID" value="EWZ43145.1"/>
    <property type="molecule type" value="Genomic_DNA"/>
</dbReference>
<dbReference type="VEuPathDB" id="FungiDB:FOZG_07878"/>
<dbReference type="AlphaFoldDB" id="W9KMC3"/>
<accession>W9KMC3</accession>
<sequence>MYSWLCSSLILVQSHSAEHVAFGFIVDEAVRLGSLHGLHAALVKHWAYLSVSAMYRMSLIGIMDLLIAVLIFYPCAITLDWTISLVGCRRCWFVDDDYPD</sequence>
<gene>
    <name evidence="1" type="ORF">FOZG_07878</name>
</gene>
<reference evidence="1" key="2">
    <citation type="submission" date="2012-06" db="EMBL/GenBank/DDBJ databases">
        <title>Annotation of the Genome Sequence of Fusarium oxysporum Fo47.</title>
        <authorList>
            <consortium name="The Broad Institute Genomics Platform"/>
            <person name="Ma L.-J."/>
            <person name="Corby-Kistler H."/>
            <person name="Broz K."/>
            <person name="Gale L.R."/>
            <person name="Jonkers W."/>
            <person name="O'Donnell K."/>
            <person name="Ploetz R."/>
            <person name="Steinberg C."/>
            <person name="Schwartz D.C."/>
            <person name="VanEtten H."/>
            <person name="Zhou S."/>
            <person name="Young S.K."/>
            <person name="Zeng Q."/>
            <person name="Gargeya S."/>
            <person name="Fitzgerald M."/>
            <person name="Abouelleil A."/>
            <person name="Alvarado L."/>
            <person name="Chapman S.B."/>
            <person name="Gainer-Dewar J."/>
            <person name="Goldberg J."/>
            <person name="Griggs A."/>
            <person name="Gujja S."/>
            <person name="Hansen M."/>
            <person name="Howarth C."/>
            <person name="Imamovic A."/>
            <person name="Ireland A."/>
            <person name="Larimer J."/>
            <person name="McCowan C."/>
            <person name="Murphy C."/>
            <person name="Pearson M."/>
            <person name="Poon T.W."/>
            <person name="Priest M."/>
            <person name="Roberts A."/>
            <person name="Saif S."/>
            <person name="Shea T."/>
            <person name="Sykes S."/>
            <person name="Wortman J."/>
            <person name="Nusbaum C."/>
            <person name="Birren B."/>
        </authorList>
    </citation>
    <scope>NUCLEOTIDE SEQUENCE</scope>
    <source>
        <strain evidence="1">Fo47</strain>
    </source>
</reference>
<organism evidence="1">
    <name type="scientific">Fusarium oxysporum Fo47</name>
    <dbReference type="NCBI Taxonomy" id="660027"/>
    <lineage>
        <taxon>Eukaryota</taxon>
        <taxon>Fungi</taxon>
        <taxon>Dikarya</taxon>
        <taxon>Ascomycota</taxon>
        <taxon>Pezizomycotina</taxon>
        <taxon>Sordariomycetes</taxon>
        <taxon>Hypocreomycetidae</taxon>
        <taxon>Hypocreales</taxon>
        <taxon>Nectriaceae</taxon>
        <taxon>Fusarium</taxon>
        <taxon>Fusarium oxysporum species complex</taxon>
    </lineage>
</organism>
<dbReference type="Proteomes" id="UP000030766">
    <property type="component" value="Unassembled WGS sequence"/>
</dbReference>
<protein>
    <submittedName>
        <fullName evidence="1">Uncharacterized protein</fullName>
    </submittedName>
</protein>
<reference evidence="1" key="1">
    <citation type="submission" date="2011-06" db="EMBL/GenBank/DDBJ databases">
        <title>The Genome Sequence of Fusarium oxysporum Fo47.</title>
        <authorList>
            <consortium name="The Broad Institute Genome Sequencing Platform"/>
            <person name="Ma L.-J."/>
            <person name="Gale L.R."/>
            <person name="Schwartz D.C."/>
            <person name="Zhou S."/>
            <person name="Corby-Kistler H."/>
            <person name="Young S.K."/>
            <person name="Zeng Q."/>
            <person name="Gargeya S."/>
            <person name="Fitzgerald M."/>
            <person name="Haas B."/>
            <person name="Abouelleil A."/>
            <person name="Alvarado L."/>
            <person name="Arachchi H.M."/>
            <person name="Berlin A."/>
            <person name="Brown A."/>
            <person name="Chapman S.B."/>
            <person name="Chen Z."/>
            <person name="Dunbar C."/>
            <person name="Freedman E."/>
            <person name="Gearin G."/>
            <person name="Gellesch M."/>
            <person name="Goldberg J."/>
            <person name="Griggs A."/>
            <person name="Gujja S."/>
            <person name="Heiman D."/>
            <person name="Howarth C."/>
            <person name="Larson L."/>
            <person name="Lui A."/>
            <person name="MacDonald P.J.P."/>
            <person name="Mehta T."/>
            <person name="Montmayeur A."/>
            <person name="Murphy C."/>
            <person name="Neiman D."/>
            <person name="Pearson M."/>
            <person name="Priest M."/>
            <person name="Roberts A."/>
            <person name="Saif S."/>
            <person name="Shea T."/>
            <person name="Shenoy N."/>
            <person name="Sisk P."/>
            <person name="Stolte C."/>
            <person name="Sykes S."/>
            <person name="Wortman J."/>
            <person name="Nusbaum C."/>
            <person name="Birren B."/>
        </authorList>
    </citation>
    <scope>NUCLEOTIDE SEQUENCE [LARGE SCALE GENOMIC DNA]</scope>
    <source>
        <strain evidence="1">Fo47</strain>
    </source>
</reference>
<proteinExistence type="predicted"/>
<dbReference type="HOGENOM" id="CLU_2306225_0_0_1"/>
<evidence type="ECO:0000313" key="1">
    <source>
        <dbReference type="EMBL" id="EWZ43145.1"/>
    </source>
</evidence>